<reference evidence="2" key="1">
    <citation type="submission" date="2024-04" db="EMBL/GenBank/DDBJ databases">
        <authorList>
            <consortium name="Molecular Ecology Group"/>
        </authorList>
    </citation>
    <scope>NUCLEOTIDE SEQUENCE</scope>
</reference>
<gene>
    <name evidence="2" type="ORF">LPLAT_LOCUS11143</name>
</gene>
<name>A0AAV2P246_9HYME</name>
<proteinExistence type="predicted"/>
<organism evidence="2 3">
    <name type="scientific">Lasius platythorax</name>
    <dbReference type="NCBI Taxonomy" id="488582"/>
    <lineage>
        <taxon>Eukaryota</taxon>
        <taxon>Metazoa</taxon>
        <taxon>Ecdysozoa</taxon>
        <taxon>Arthropoda</taxon>
        <taxon>Hexapoda</taxon>
        <taxon>Insecta</taxon>
        <taxon>Pterygota</taxon>
        <taxon>Neoptera</taxon>
        <taxon>Endopterygota</taxon>
        <taxon>Hymenoptera</taxon>
        <taxon>Apocrita</taxon>
        <taxon>Aculeata</taxon>
        <taxon>Formicoidea</taxon>
        <taxon>Formicidae</taxon>
        <taxon>Formicinae</taxon>
        <taxon>Lasius</taxon>
        <taxon>Lasius</taxon>
    </lineage>
</organism>
<evidence type="ECO:0000313" key="2">
    <source>
        <dbReference type="EMBL" id="CAL1685723.1"/>
    </source>
</evidence>
<protein>
    <recommendedName>
        <fullName evidence="4">Transposase</fullName>
    </recommendedName>
</protein>
<sequence>MPKNLGRPLTSRGRRKDRDDVDTKFGEGPLGERKRLLEVVKLVFRNRPGAGRLAFACLIHNIVSWRNLLDTLGFIQYSISSLT</sequence>
<accession>A0AAV2P246</accession>
<dbReference type="EMBL" id="OZ034829">
    <property type="protein sequence ID" value="CAL1685723.1"/>
    <property type="molecule type" value="Genomic_DNA"/>
</dbReference>
<dbReference type="Proteomes" id="UP001497644">
    <property type="component" value="Chromosome 6"/>
</dbReference>
<evidence type="ECO:0008006" key="4">
    <source>
        <dbReference type="Google" id="ProtNLM"/>
    </source>
</evidence>
<feature type="region of interest" description="Disordered" evidence="1">
    <location>
        <begin position="1"/>
        <end position="28"/>
    </location>
</feature>
<evidence type="ECO:0000256" key="1">
    <source>
        <dbReference type="SAM" id="MobiDB-lite"/>
    </source>
</evidence>
<evidence type="ECO:0000313" key="3">
    <source>
        <dbReference type="Proteomes" id="UP001497644"/>
    </source>
</evidence>
<dbReference type="AlphaFoldDB" id="A0AAV2P246"/>
<feature type="compositionally biased region" description="Basic and acidic residues" evidence="1">
    <location>
        <begin position="16"/>
        <end position="28"/>
    </location>
</feature>
<keyword evidence="3" id="KW-1185">Reference proteome</keyword>